<keyword evidence="4" id="KW-1185">Reference proteome</keyword>
<feature type="compositionally biased region" description="Pro residues" evidence="2">
    <location>
        <begin position="195"/>
        <end position="206"/>
    </location>
</feature>
<comment type="caution">
    <text evidence="3">The sequence shown here is derived from an EMBL/GenBank/DDBJ whole genome shotgun (WGS) entry which is preliminary data.</text>
</comment>
<evidence type="ECO:0000313" key="3">
    <source>
        <dbReference type="EMBL" id="MFE8700970.1"/>
    </source>
</evidence>
<proteinExistence type="predicted"/>
<evidence type="ECO:0000313" key="4">
    <source>
        <dbReference type="Proteomes" id="UP001601059"/>
    </source>
</evidence>
<evidence type="ECO:0000256" key="1">
    <source>
        <dbReference type="SAM" id="Coils"/>
    </source>
</evidence>
<feature type="coiled-coil region" evidence="1">
    <location>
        <begin position="96"/>
        <end position="130"/>
    </location>
</feature>
<feature type="coiled-coil region" evidence="1">
    <location>
        <begin position="25"/>
        <end position="52"/>
    </location>
</feature>
<organism evidence="3 4">
    <name type="scientific">Cytobacillus spartinae</name>
    <dbReference type="NCBI Taxonomy" id="3299023"/>
    <lineage>
        <taxon>Bacteria</taxon>
        <taxon>Bacillati</taxon>
        <taxon>Bacillota</taxon>
        <taxon>Bacilli</taxon>
        <taxon>Bacillales</taxon>
        <taxon>Bacillaceae</taxon>
        <taxon>Cytobacillus</taxon>
    </lineage>
</organism>
<protein>
    <submittedName>
        <fullName evidence="3">Uncharacterized protein</fullName>
    </submittedName>
</protein>
<sequence length="466" mass="53320">MVGFFPKRHTPSPEQASHLFLEGQVKTMELSLMKLEEQNLQLERLVEGYRGDARKNMGELQRVAQTICDNEYAKEQLGGKNRILALSAFELANFIIDNWKKQQQEAITLVTNLQKELKKRDGAVKDLEDQLSRVLLKQQEDAYEHHSNIPVFQTDDGRKVDPETGEILPSTPAPSPSQPSQEDDILSVVQSQTQTPPPAKPKPQPQATPSSSKVEPPKTHLVMLEKFEKELTEVQWKIVEVIGTEGLSEAKEIETRIGELISDVNNTQFTNAINSLKTSTILDMDKVNTGYRWFFAYNLSDLGLQLYQRKFKKPAILCEKHVLKKENATWDHGYAIKDTATLMEQMGLMNITYKRKDNEITLSNGKVWIPDITAYDSLAKKKLYVEVELAHHTQEEFNTKMDKARQVTKDIRFVTTGKKQMEIIIQQFSQWKLEKIKSGTPVKNFDVFITTTKKLADKDWGNHYPS</sequence>
<evidence type="ECO:0000256" key="2">
    <source>
        <dbReference type="SAM" id="MobiDB-lite"/>
    </source>
</evidence>
<dbReference type="RefSeq" id="WP_389360676.1">
    <property type="nucleotide sequence ID" value="NZ_JBIACK010000004.1"/>
</dbReference>
<feature type="region of interest" description="Disordered" evidence="2">
    <location>
        <begin position="145"/>
        <end position="217"/>
    </location>
</feature>
<reference evidence="3 4" key="1">
    <citation type="submission" date="2024-08" db="EMBL/GenBank/DDBJ databases">
        <title>Two novel Cytobacillus novel species.</title>
        <authorList>
            <person name="Liu G."/>
        </authorList>
    </citation>
    <scope>NUCLEOTIDE SEQUENCE [LARGE SCALE GENOMIC DNA]</scope>
    <source>
        <strain evidence="3 4">FJAT-54145</strain>
    </source>
</reference>
<keyword evidence="1" id="KW-0175">Coiled coil</keyword>
<name>A0ABW6KCJ4_9BACI</name>
<accession>A0ABW6KCJ4</accession>
<gene>
    <name evidence="3" type="ORF">ACFYKX_10110</name>
</gene>
<dbReference type="Proteomes" id="UP001601059">
    <property type="component" value="Unassembled WGS sequence"/>
</dbReference>
<dbReference type="EMBL" id="JBIACK010000004">
    <property type="protein sequence ID" value="MFE8700970.1"/>
    <property type="molecule type" value="Genomic_DNA"/>
</dbReference>